<dbReference type="EMBL" id="JAYWIO010000006">
    <property type="protein sequence ID" value="KAK7255722.1"/>
    <property type="molecule type" value="Genomic_DNA"/>
</dbReference>
<gene>
    <name evidence="1" type="ORF">RIF29_29141</name>
</gene>
<organism evidence="1 2">
    <name type="scientific">Crotalaria pallida</name>
    <name type="common">Smooth rattlebox</name>
    <name type="synonym">Crotalaria striata</name>
    <dbReference type="NCBI Taxonomy" id="3830"/>
    <lineage>
        <taxon>Eukaryota</taxon>
        <taxon>Viridiplantae</taxon>
        <taxon>Streptophyta</taxon>
        <taxon>Embryophyta</taxon>
        <taxon>Tracheophyta</taxon>
        <taxon>Spermatophyta</taxon>
        <taxon>Magnoliopsida</taxon>
        <taxon>eudicotyledons</taxon>
        <taxon>Gunneridae</taxon>
        <taxon>Pentapetalae</taxon>
        <taxon>rosids</taxon>
        <taxon>fabids</taxon>
        <taxon>Fabales</taxon>
        <taxon>Fabaceae</taxon>
        <taxon>Papilionoideae</taxon>
        <taxon>50 kb inversion clade</taxon>
        <taxon>genistoids sensu lato</taxon>
        <taxon>core genistoids</taxon>
        <taxon>Crotalarieae</taxon>
        <taxon>Crotalaria</taxon>
    </lineage>
</organism>
<dbReference type="AlphaFoldDB" id="A0AAN9EDZ6"/>
<accession>A0AAN9EDZ6</accession>
<sequence>MTELDLYRCVRVGDDGLAALASGCKKLMKLNLSYCNRITDRGMDVGIQAVADGCKRLTDLDLKHCENKLMILVSGPLHFIPKTFGRLGICSYYKNSVICTVFHHVGLVTLAALYYEKVLASSESDYPIPKLPIEVSDSFMENGEYKPDYCNLRREVAYNLHLIYKKCGALDLARQVLKDHCALWVGNCSYFIIAYNH</sequence>
<dbReference type="Pfam" id="PF13516">
    <property type="entry name" value="LRR_6"/>
    <property type="match status" value="2"/>
</dbReference>
<proteinExistence type="predicted"/>
<dbReference type="SUPFAM" id="SSF52047">
    <property type="entry name" value="RNI-like"/>
    <property type="match status" value="1"/>
</dbReference>
<comment type="caution">
    <text evidence="1">The sequence shown here is derived from an EMBL/GenBank/DDBJ whole genome shotgun (WGS) entry which is preliminary data.</text>
</comment>
<dbReference type="GO" id="GO:0006383">
    <property type="term" value="P:transcription by RNA polymerase III"/>
    <property type="evidence" value="ECO:0007669"/>
    <property type="project" value="InterPro"/>
</dbReference>
<evidence type="ECO:0000313" key="1">
    <source>
        <dbReference type="EMBL" id="KAK7255722.1"/>
    </source>
</evidence>
<dbReference type="InterPro" id="IPR032675">
    <property type="entry name" value="LRR_dom_sf"/>
</dbReference>
<dbReference type="InterPro" id="IPR001611">
    <property type="entry name" value="Leu-rich_rpt"/>
</dbReference>
<dbReference type="PANTHER" id="PTHR23082">
    <property type="entry name" value="TRANSCRIPTION INITIATION FACTOR IIIC TFIIIC , POLYPEPTIDE 3-RELATED"/>
    <property type="match status" value="1"/>
</dbReference>
<dbReference type="Gene3D" id="3.80.10.10">
    <property type="entry name" value="Ribonuclease Inhibitor"/>
    <property type="match status" value="1"/>
</dbReference>
<evidence type="ECO:0000313" key="2">
    <source>
        <dbReference type="Proteomes" id="UP001372338"/>
    </source>
</evidence>
<dbReference type="GO" id="GO:0000127">
    <property type="term" value="C:transcription factor TFIIIC complex"/>
    <property type="evidence" value="ECO:0007669"/>
    <property type="project" value="TreeGrafter"/>
</dbReference>
<dbReference type="InterPro" id="IPR039340">
    <property type="entry name" value="Tfc4/TFIIIC-102/Sfc4"/>
</dbReference>
<protein>
    <submittedName>
        <fullName evidence="1">Uncharacterized protein</fullName>
    </submittedName>
</protein>
<keyword evidence="2" id="KW-1185">Reference proteome</keyword>
<name>A0AAN9EDZ6_CROPI</name>
<dbReference type="SMART" id="SM00367">
    <property type="entry name" value="LRR_CC"/>
    <property type="match status" value="3"/>
</dbReference>
<dbReference type="InterPro" id="IPR006553">
    <property type="entry name" value="Leu-rich_rpt_Cys-con_subtyp"/>
</dbReference>
<dbReference type="Proteomes" id="UP001372338">
    <property type="component" value="Unassembled WGS sequence"/>
</dbReference>
<dbReference type="PANTHER" id="PTHR23082:SF0">
    <property type="entry name" value="GENERAL TRANSCRIPTION FACTOR 3C POLYPEPTIDE 3"/>
    <property type="match status" value="1"/>
</dbReference>
<reference evidence="1 2" key="1">
    <citation type="submission" date="2024-01" db="EMBL/GenBank/DDBJ databases">
        <title>The genomes of 5 underutilized Papilionoideae crops provide insights into root nodulation and disease resistanc.</title>
        <authorList>
            <person name="Yuan L."/>
        </authorList>
    </citation>
    <scope>NUCLEOTIDE SEQUENCE [LARGE SCALE GENOMIC DNA]</scope>
    <source>
        <strain evidence="1">ZHUSHIDOU_FW_LH</strain>
        <tissue evidence="1">Leaf</tissue>
    </source>
</reference>